<protein>
    <submittedName>
        <fullName evidence="5">Guanine nucleotide exchange factor</fullName>
    </submittedName>
</protein>
<gene>
    <name evidence="5" type="ORF">B0H63DRAFT_458916</name>
</gene>
<accession>A0AAE0U7C6</accession>
<organism evidence="5 6">
    <name type="scientific">Podospora didyma</name>
    <dbReference type="NCBI Taxonomy" id="330526"/>
    <lineage>
        <taxon>Eukaryota</taxon>
        <taxon>Fungi</taxon>
        <taxon>Dikarya</taxon>
        <taxon>Ascomycota</taxon>
        <taxon>Pezizomycotina</taxon>
        <taxon>Sordariomycetes</taxon>
        <taxon>Sordariomycetidae</taxon>
        <taxon>Sordariales</taxon>
        <taxon>Podosporaceae</taxon>
        <taxon>Podospora</taxon>
    </lineage>
</organism>
<comment type="similarity">
    <text evidence="1">Belongs to the synembryn family.</text>
</comment>
<dbReference type="Pfam" id="PF10165">
    <property type="entry name" value="Ric8"/>
    <property type="match status" value="1"/>
</dbReference>
<keyword evidence="6" id="KW-1185">Reference proteome</keyword>
<dbReference type="Proteomes" id="UP001285441">
    <property type="component" value="Unassembled WGS sequence"/>
</dbReference>
<name>A0AAE0U7C6_9PEZI</name>
<dbReference type="PANTHER" id="PTHR12425">
    <property type="entry name" value="SYNEMBRYN"/>
    <property type="match status" value="1"/>
</dbReference>
<keyword evidence="2" id="KW-0344">Guanine-nucleotide releasing factor</keyword>
<evidence type="ECO:0000256" key="2">
    <source>
        <dbReference type="ARBA" id="ARBA00022658"/>
    </source>
</evidence>
<dbReference type="GO" id="GO:0001965">
    <property type="term" value="F:G-protein alpha-subunit binding"/>
    <property type="evidence" value="ECO:0007669"/>
    <property type="project" value="TreeGrafter"/>
</dbReference>
<dbReference type="GO" id="GO:0005737">
    <property type="term" value="C:cytoplasm"/>
    <property type="evidence" value="ECO:0007669"/>
    <property type="project" value="TreeGrafter"/>
</dbReference>
<evidence type="ECO:0000313" key="6">
    <source>
        <dbReference type="Proteomes" id="UP001285441"/>
    </source>
</evidence>
<evidence type="ECO:0000256" key="4">
    <source>
        <dbReference type="SAM" id="MobiDB-lite"/>
    </source>
</evidence>
<reference evidence="5" key="1">
    <citation type="journal article" date="2023" name="Mol. Phylogenet. Evol.">
        <title>Genome-scale phylogeny and comparative genomics of the fungal order Sordariales.</title>
        <authorList>
            <person name="Hensen N."/>
            <person name="Bonometti L."/>
            <person name="Westerberg I."/>
            <person name="Brannstrom I.O."/>
            <person name="Guillou S."/>
            <person name="Cros-Aarteil S."/>
            <person name="Calhoun S."/>
            <person name="Haridas S."/>
            <person name="Kuo A."/>
            <person name="Mondo S."/>
            <person name="Pangilinan J."/>
            <person name="Riley R."/>
            <person name="LaButti K."/>
            <person name="Andreopoulos B."/>
            <person name="Lipzen A."/>
            <person name="Chen C."/>
            <person name="Yan M."/>
            <person name="Daum C."/>
            <person name="Ng V."/>
            <person name="Clum A."/>
            <person name="Steindorff A."/>
            <person name="Ohm R.A."/>
            <person name="Martin F."/>
            <person name="Silar P."/>
            <person name="Natvig D.O."/>
            <person name="Lalanne C."/>
            <person name="Gautier V."/>
            <person name="Ament-Velasquez S.L."/>
            <person name="Kruys A."/>
            <person name="Hutchinson M.I."/>
            <person name="Powell A.J."/>
            <person name="Barry K."/>
            <person name="Miller A.N."/>
            <person name="Grigoriev I.V."/>
            <person name="Debuchy R."/>
            <person name="Gladieux P."/>
            <person name="Hiltunen Thoren M."/>
            <person name="Johannesson H."/>
        </authorList>
    </citation>
    <scope>NUCLEOTIDE SEQUENCE</scope>
    <source>
        <strain evidence="5">CBS 232.78</strain>
    </source>
</reference>
<feature type="compositionally biased region" description="Acidic residues" evidence="4">
    <location>
        <begin position="371"/>
        <end position="389"/>
    </location>
</feature>
<keyword evidence="3" id="KW-0143">Chaperone</keyword>
<evidence type="ECO:0000313" key="5">
    <source>
        <dbReference type="EMBL" id="KAK3393711.1"/>
    </source>
</evidence>
<dbReference type="PANTHER" id="PTHR12425:SF5">
    <property type="entry name" value="SYNEMBRYN"/>
    <property type="match status" value="1"/>
</dbReference>
<proteinExistence type="inferred from homology"/>
<dbReference type="EMBL" id="JAULSW010000001">
    <property type="protein sequence ID" value="KAK3393711.1"/>
    <property type="molecule type" value="Genomic_DNA"/>
</dbReference>
<evidence type="ECO:0000256" key="3">
    <source>
        <dbReference type="ARBA" id="ARBA00023186"/>
    </source>
</evidence>
<dbReference type="AlphaFoldDB" id="A0AAE0U7C6"/>
<dbReference type="GO" id="GO:0007186">
    <property type="term" value="P:G protein-coupled receptor signaling pathway"/>
    <property type="evidence" value="ECO:0007669"/>
    <property type="project" value="TreeGrafter"/>
</dbReference>
<feature type="region of interest" description="Disordered" evidence="4">
    <location>
        <begin position="361"/>
        <end position="389"/>
    </location>
</feature>
<reference evidence="5" key="2">
    <citation type="submission" date="2023-06" db="EMBL/GenBank/DDBJ databases">
        <authorList>
            <consortium name="Lawrence Berkeley National Laboratory"/>
            <person name="Haridas S."/>
            <person name="Hensen N."/>
            <person name="Bonometti L."/>
            <person name="Westerberg I."/>
            <person name="Brannstrom I.O."/>
            <person name="Guillou S."/>
            <person name="Cros-Aarteil S."/>
            <person name="Calhoun S."/>
            <person name="Kuo A."/>
            <person name="Mondo S."/>
            <person name="Pangilinan J."/>
            <person name="Riley R."/>
            <person name="LaButti K."/>
            <person name="Andreopoulos B."/>
            <person name="Lipzen A."/>
            <person name="Chen C."/>
            <person name="Yanf M."/>
            <person name="Daum C."/>
            <person name="Ng V."/>
            <person name="Clum A."/>
            <person name="Steindorff A."/>
            <person name="Ohm R."/>
            <person name="Martin F."/>
            <person name="Silar P."/>
            <person name="Natvig D."/>
            <person name="Lalanne C."/>
            <person name="Gautier V."/>
            <person name="Ament-velasquez S.L."/>
            <person name="Kruys A."/>
            <person name="Hutchinson M.I."/>
            <person name="Powell A.J."/>
            <person name="Barry K."/>
            <person name="Miller A.N."/>
            <person name="Grigoriev I.V."/>
            <person name="Debuchy R."/>
            <person name="Gladieux P."/>
            <person name="Thoren M.H."/>
            <person name="Johannesson H."/>
        </authorList>
    </citation>
    <scope>NUCLEOTIDE SEQUENCE</scope>
    <source>
        <strain evidence="5">CBS 232.78</strain>
    </source>
</reference>
<comment type="caution">
    <text evidence="5">The sequence shown here is derived from an EMBL/GenBank/DDBJ whole genome shotgun (WGS) entry which is preliminary data.</text>
</comment>
<feature type="compositionally biased region" description="Basic and acidic residues" evidence="4">
    <location>
        <begin position="361"/>
        <end position="370"/>
    </location>
</feature>
<sequence>MLLKPETRQMFVDTDFEAKACSKLKNDSRDDEFLVSRIIFLTTYGTNIDLAKLIDQHGLADTISMNLGRHVKLLSTGKTKADPMESMALVETLKLLFNVTRFCEGHVSSFVSAVPHLVALLVKNDVQNTRTPLDPPLGPIINALLNLPLDDKDIQASFFPKDEPQSVVMRLIDLLDLALKSYSESELEQTTTPLVCVISIAYEHAPSDVRQSIRTGLLPTEEERQNVLGEGNTLAARLLRNSTNPLAPELRNAISHLFFDISDKDASKFVKNVGYGFASGFLFQNQIPIPEAASEAFNAGSSEGPERPVNPVTGQFLDAESVSDLPEMTDEEKEREAEKLFVLFERLKQTGVMDVQNPVEKAFHEGRFEELPDDYEEEEDDDDDSIKKS</sequence>
<dbReference type="InterPro" id="IPR019318">
    <property type="entry name" value="Gua_nucleotide_exch_fac_Ric8"/>
</dbReference>
<dbReference type="GO" id="GO:0005085">
    <property type="term" value="F:guanyl-nucleotide exchange factor activity"/>
    <property type="evidence" value="ECO:0007669"/>
    <property type="project" value="UniProtKB-KW"/>
</dbReference>
<evidence type="ECO:0000256" key="1">
    <source>
        <dbReference type="ARBA" id="ARBA00009049"/>
    </source>
</evidence>